<dbReference type="OrthoDB" id="9781469at2"/>
<evidence type="ECO:0000256" key="4">
    <source>
        <dbReference type="ARBA" id="ARBA00022692"/>
    </source>
</evidence>
<sequence>MTQQLAPATARAGAREWLALAVLMLPVLLVSMDNTVLGLALPAIAADLHPTATQQLWMVDAYPLVLAALLLVMGNLGDRIGRRRLLLIGATGFAAISAATAFAPSAEWLIAGRAAMALFGSMLMPSTLALTRSLFSVDSQRRLAIAVWTAGFSAGAALGPLIGGLLLTAFDWGSVFWISVPVLIPLLILAPVLIPESSNPTPGRVDLLSVGLSILAMGPLVLAIKELAVYGFGVQPLVLAVLGLAFGAAFISRQRALSDRGSQPMLELSLFGIADFRYSVLINLVSMMAMAGFLFLVSQHLQLVLGLSALSAALVLLPGSVTAMVGGFLAVGIARRLPVRTTVTGALLVSVAAFLLVGLSGQGVTAVTLMLAFAMLGAGIGGAETLSNDLIIGSAPRDRAGAASAVSETAYEVGAVLGTAVLGSVITVAYRAHLLLPAGMSPEAEAAATGSLGGALDEATGLAGQQAAFLADSARAAFESGVAITCLLAAGLMFTAAVIAWRGLRTGR</sequence>
<gene>
    <name evidence="9" type="ORF">CLV29_0164</name>
</gene>
<dbReference type="EMBL" id="SOAW01000001">
    <property type="protein sequence ID" value="TDT32584.1"/>
    <property type="molecule type" value="Genomic_DNA"/>
</dbReference>
<keyword evidence="10" id="KW-1185">Reference proteome</keyword>
<feature type="transmembrane region" description="Helical" evidence="7">
    <location>
        <begin position="110"/>
        <end position="131"/>
    </location>
</feature>
<dbReference type="Proteomes" id="UP000295371">
    <property type="component" value="Unassembled WGS sequence"/>
</dbReference>
<dbReference type="InterPro" id="IPR011701">
    <property type="entry name" value="MFS"/>
</dbReference>
<feature type="transmembrane region" description="Helical" evidence="7">
    <location>
        <begin position="230"/>
        <end position="251"/>
    </location>
</feature>
<feature type="transmembrane region" description="Helical" evidence="7">
    <location>
        <begin position="143"/>
        <end position="169"/>
    </location>
</feature>
<evidence type="ECO:0000259" key="8">
    <source>
        <dbReference type="PROSITE" id="PS50850"/>
    </source>
</evidence>
<keyword evidence="5 7" id="KW-1133">Transmembrane helix</keyword>
<dbReference type="Gene3D" id="1.20.1720.10">
    <property type="entry name" value="Multidrug resistance protein D"/>
    <property type="match status" value="1"/>
</dbReference>
<accession>A0A4R7J5T6</accession>
<dbReference type="RefSeq" id="WP_133753207.1">
    <property type="nucleotide sequence ID" value="NZ_CP171129.1"/>
</dbReference>
<keyword evidence="6 7" id="KW-0472">Membrane</keyword>
<evidence type="ECO:0000256" key="5">
    <source>
        <dbReference type="ARBA" id="ARBA00022989"/>
    </source>
</evidence>
<feature type="transmembrane region" description="Helical" evidence="7">
    <location>
        <begin position="205"/>
        <end position="224"/>
    </location>
</feature>
<name>A0A4R7J5T6_9ACTN</name>
<feature type="transmembrane region" description="Helical" evidence="7">
    <location>
        <begin position="343"/>
        <end position="361"/>
    </location>
</feature>
<feature type="transmembrane region" description="Helical" evidence="7">
    <location>
        <begin position="482"/>
        <end position="504"/>
    </location>
</feature>
<dbReference type="AlphaFoldDB" id="A0A4R7J5T6"/>
<evidence type="ECO:0000256" key="1">
    <source>
        <dbReference type="ARBA" id="ARBA00004651"/>
    </source>
</evidence>
<feature type="domain" description="Major facilitator superfamily (MFS) profile" evidence="8">
    <location>
        <begin position="19"/>
        <end position="508"/>
    </location>
</feature>
<comment type="subcellular location">
    <subcellularLocation>
        <location evidence="1">Cell membrane</location>
        <topology evidence="1">Multi-pass membrane protein</topology>
    </subcellularLocation>
</comment>
<keyword evidence="4 7" id="KW-0812">Transmembrane</keyword>
<protein>
    <submittedName>
        <fullName evidence="9">DHA2 family multidrug resistance protein-like MFS transporter</fullName>
    </submittedName>
</protein>
<evidence type="ECO:0000313" key="9">
    <source>
        <dbReference type="EMBL" id="TDT32584.1"/>
    </source>
</evidence>
<feature type="transmembrane region" description="Helical" evidence="7">
    <location>
        <begin position="303"/>
        <end position="331"/>
    </location>
</feature>
<keyword evidence="3" id="KW-1003">Cell membrane</keyword>
<keyword evidence="2" id="KW-0813">Transport</keyword>
<evidence type="ECO:0000256" key="6">
    <source>
        <dbReference type="ARBA" id="ARBA00023136"/>
    </source>
</evidence>
<dbReference type="GO" id="GO:0022857">
    <property type="term" value="F:transmembrane transporter activity"/>
    <property type="evidence" value="ECO:0007669"/>
    <property type="project" value="InterPro"/>
</dbReference>
<dbReference type="PROSITE" id="PS50850">
    <property type="entry name" value="MFS"/>
    <property type="match status" value="1"/>
</dbReference>
<feature type="transmembrane region" description="Helical" evidence="7">
    <location>
        <begin position="278"/>
        <end position="297"/>
    </location>
</feature>
<dbReference type="InterPro" id="IPR020846">
    <property type="entry name" value="MFS_dom"/>
</dbReference>
<feature type="transmembrane region" description="Helical" evidence="7">
    <location>
        <begin position="54"/>
        <end position="73"/>
    </location>
</feature>
<reference evidence="9 10" key="1">
    <citation type="submission" date="2019-03" db="EMBL/GenBank/DDBJ databases">
        <title>Genomic Encyclopedia of Archaeal and Bacterial Type Strains, Phase II (KMG-II): from individual species to whole genera.</title>
        <authorList>
            <person name="Goeker M."/>
        </authorList>
    </citation>
    <scope>NUCLEOTIDE SEQUENCE [LARGE SCALE GENOMIC DNA]</scope>
    <source>
        <strain evidence="9 10">DSM 24323</strain>
    </source>
</reference>
<dbReference type="PANTHER" id="PTHR42718:SF47">
    <property type="entry name" value="METHYL VIOLOGEN RESISTANCE PROTEIN SMVA"/>
    <property type="match status" value="1"/>
</dbReference>
<feature type="transmembrane region" description="Helical" evidence="7">
    <location>
        <begin position="175"/>
        <end position="193"/>
    </location>
</feature>
<organism evidence="9 10">
    <name type="scientific">Naumannella halotolerans</name>
    <dbReference type="NCBI Taxonomy" id="993414"/>
    <lineage>
        <taxon>Bacteria</taxon>
        <taxon>Bacillati</taxon>
        <taxon>Actinomycetota</taxon>
        <taxon>Actinomycetes</taxon>
        <taxon>Propionibacteriales</taxon>
        <taxon>Propionibacteriaceae</taxon>
        <taxon>Naumannella</taxon>
    </lineage>
</organism>
<evidence type="ECO:0000256" key="7">
    <source>
        <dbReference type="SAM" id="Phobius"/>
    </source>
</evidence>
<evidence type="ECO:0000256" key="3">
    <source>
        <dbReference type="ARBA" id="ARBA00022475"/>
    </source>
</evidence>
<comment type="caution">
    <text evidence="9">The sequence shown here is derived from an EMBL/GenBank/DDBJ whole genome shotgun (WGS) entry which is preliminary data.</text>
</comment>
<feature type="transmembrane region" description="Helical" evidence="7">
    <location>
        <begin position="367"/>
        <end position="392"/>
    </location>
</feature>
<evidence type="ECO:0000313" key="10">
    <source>
        <dbReference type="Proteomes" id="UP000295371"/>
    </source>
</evidence>
<dbReference type="SUPFAM" id="SSF103473">
    <property type="entry name" value="MFS general substrate transporter"/>
    <property type="match status" value="1"/>
</dbReference>
<dbReference type="GO" id="GO:0005886">
    <property type="term" value="C:plasma membrane"/>
    <property type="evidence" value="ECO:0007669"/>
    <property type="project" value="UniProtKB-SubCell"/>
</dbReference>
<feature type="transmembrane region" description="Helical" evidence="7">
    <location>
        <begin position="413"/>
        <end position="432"/>
    </location>
</feature>
<feature type="transmembrane region" description="Helical" evidence="7">
    <location>
        <begin position="85"/>
        <end position="104"/>
    </location>
</feature>
<dbReference type="InterPro" id="IPR036259">
    <property type="entry name" value="MFS_trans_sf"/>
</dbReference>
<evidence type="ECO:0000256" key="2">
    <source>
        <dbReference type="ARBA" id="ARBA00022448"/>
    </source>
</evidence>
<dbReference type="CDD" id="cd17321">
    <property type="entry name" value="MFS_MMR_MDR_like"/>
    <property type="match status" value="1"/>
</dbReference>
<dbReference type="Gene3D" id="1.20.1250.20">
    <property type="entry name" value="MFS general substrate transporter like domains"/>
    <property type="match status" value="1"/>
</dbReference>
<dbReference type="PANTHER" id="PTHR42718">
    <property type="entry name" value="MAJOR FACILITATOR SUPERFAMILY MULTIDRUG TRANSPORTER MFSC"/>
    <property type="match status" value="1"/>
</dbReference>
<proteinExistence type="predicted"/>
<dbReference type="Pfam" id="PF07690">
    <property type="entry name" value="MFS_1"/>
    <property type="match status" value="1"/>
</dbReference>